<proteinExistence type="predicted"/>
<evidence type="ECO:0000259" key="2">
    <source>
        <dbReference type="Pfam" id="PF10512"/>
    </source>
</evidence>
<feature type="region of interest" description="Disordered" evidence="1">
    <location>
        <begin position="1"/>
        <end position="28"/>
    </location>
</feature>
<gene>
    <name evidence="3" type="ORF">WN944_023563</name>
</gene>
<feature type="compositionally biased region" description="Basic and acidic residues" evidence="1">
    <location>
        <begin position="19"/>
        <end position="28"/>
    </location>
</feature>
<sequence length="257" mass="29103">MPPKRRGRPAKKALPSNAEEAKESQGEDKDAELFYREVERQCAAVRAIRDVELEQTLTGLRLLRSYFNEEQMQTPVLQFFEENLPNLTVLRDDKNGQFEVRWKDEDGNFYMDNADGKDIHASLLHRMSIGYPYRSGAPSFSGYGFSSKAVKTNLLGVDNLQIGDFVLEEPSNSQMFGMHEALRTPGVTSQRLSVGVTPKTLRQPKRGEMLLSVHGSPLGVYEEDNMGAIQGMPLNQKFHFLILDLETVGRRNTFIVF</sequence>
<reference evidence="3 4" key="1">
    <citation type="submission" date="2024-05" db="EMBL/GenBank/DDBJ databases">
        <title>Haplotype-resolved chromosome-level genome assembly of Huyou (Citrus changshanensis).</title>
        <authorList>
            <person name="Miao C."/>
            <person name="Chen W."/>
            <person name="Wu Y."/>
            <person name="Wang L."/>
            <person name="Zhao S."/>
            <person name="Grierson D."/>
            <person name="Xu C."/>
            <person name="Chen K."/>
        </authorList>
    </citation>
    <scope>NUCLEOTIDE SEQUENCE [LARGE SCALE GENOMIC DNA]</scope>
    <source>
        <strain evidence="3">01-14</strain>
        <tissue evidence="3">Leaf</tissue>
    </source>
</reference>
<dbReference type="PANTHER" id="PTHR37248:SF1">
    <property type="entry name" value="TRANSLATION INITIATION FACTOR"/>
    <property type="match status" value="1"/>
</dbReference>
<comment type="caution">
    <text evidence="3">The sequence shown here is derived from an EMBL/GenBank/DDBJ whole genome shotgun (WGS) entry which is preliminary data.</text>
</comment>
<accession>A0AAP0N310</accession>
<dbReference type="Pfam" id="PF10512">
    <property type="entry name" value="Borealin"/>
    <property type="match status" value="1"/>
</dbReference>
<dbReference type="EMBL" id="JBCGBO010000001">
    <property type="protein sequence ID" value="KAK9230591.1"/>
    <property type="molecule type" value="Genomic_DNA"/>
</dbReference>
<organism evidence="3 4">
    <name type="scientific">Citrus x changshan-huyou</name>
    <dbReference type="NCBI Taxonomy" id="2935761"/>
    <lineage>
        <taxon>Eukaryota</taxon>
        <taxon>Viridiplantae</taxon>
        <taxon>Streptophyta</taxon>
        <taxon>Embryophyta</taxon>
        <taxon>Tracheophyta</taxon>
        <taxon>Spermatophyta</taxon>
        <taxon>Magnoliopsida</taxon>
        <taxon>eudicotyledons</taxon>
        <taxon>Gunneridae</taxon>
        <taxon>Pentapetalae</taxon>
        <taxon>rosids</taxon>
        <taxon>malvids</taxon>
        <taxon>Sapindales</taxon>
        <taxon>Rutaceae</taxon>
        <taxon>Aurantioideae</taxon>
        <taxon>Citrus</taxon>
    </lineage>
</organism>
<evidence type="ECO:0000313" key="3">
    <source>
        <dbReference type="EMBL" id="KAK9230591.1"/>
    </source>
</evidence>
<dbReference type="Proteomes" id="UP001428341">
    <property type="component" value="Unassembled WGS sequence"/>
</dbReference>
<name>A0AAP0N310_9ROSI</name>
<feature type="domain" description="Borealin C-terminal" evidence="2">
    <location>
        <begin position="184"/>
        <end position="221"/>
    </location>
</feature>
<dbReference type="AlphaFoldDB" id="A0AAP0N310"/>
<dbReference type="PANTHER" id="PTHR37248">
    <property type="entry name" value="TRANSLATION INITIATION FACTOR"/>
    <property type="match status" value="1"/>
</dbReference>
<feature type="compositionally biased region" description="Basic residues" evidence="1">
    <location>
        <begin position="1"/>
        <end position="11"/>
    </location>
</feature>
<evidence type="ECO:0000256" key="1">
    <source>
        <dbReference type="SAM" id="MobiDB-lite"/>
    </source>
</evidence>
<evidence type="ECO:0000313" key="4">
    <source>
        <dbReference type="Proteomes" id="UP001428341"/>
    </source>
</evidence>
<dbReference type="InterPro" id="IPR046466">
    <property type="entry name" value="Borealin_C"/>
</dbReference>
<protein>
    <recommendedName>
        <fullName evidence="2">Borealin C-terminal domain-containing protein</fullName>
    </recommendedName>
</protein>
<keyword evidence="4" id="KW-1185">Reference proteome</keyword>